<dbReference type="Proteomes" id="UP000308133">
    <property type="component" value="Unassembled WGS sequence"/>
</dbReference>
<protein>
    <submittedName>
        <fullName evidence="1">Uncharacterized protein</fullName>
    </submittedName>
</protein>
<accession>A0A4U7AR36</accession>
<comment type="caution">
    <text evidence="1">The sequence shown here is derived from an EMBL/GenBank/DDBJ whole genome shotgun (WGS) entry which is preliminary data.</text>
</comment>
<dbReference type="EMBL" id="PTQR01000090">
    <property type="protein sequence ID" value="TKX20369.1"/>
    <property type="molecule type" value="Genomic_DNA"/>
</dbReference>
<organism evidence="1 2">
    <name type="scientific">Elsinoe australis</name>
    <dbReference type="NCBI Taxonomy" id="40998"/>
    <lineage>
        <taxon>Eukaryota</taxon>
        <taxon>Fungi</taxon>
        <taxon>Dikarya</taxon>
        <taxon>Ascomycota</taxon>
        <taxon>Pezizomycotina</taxon>
        <taxon>Dothideomycetes</taxon>
        <taxon>Dothideomycetidae</taxon>
        <taxon>Myriangiales</taxon>
        <taxon>Elsinoaceae</taxon>
        <taxon>Elsinoe</taxon>
    </lineage>
</organism>
<gene>
    <name evidence="1" type="ORF">C1H76_7445</name>
</gene>
<proteinExistence type="predicted"/>
<name>A0A4U7AR36_9PEZI</name>
<dbReference type="AlphaFoldDB" id="A0A4U7AR36"/>
<evidence type="ECO:0000313" key="1">
    <source>
        <dbReference type="EMBL" id="TKX20369.1"/>
    </source>
</evidence>
<evidence type="ECO:0000313" key="2">
    <source>
        <dbReference type="Proteomes" id="UP000308133"/>
    </source>
</evidence>
<sequence length="121" mass="12913">MSSVSHLPNTSLSRRRHHLDPSPVNATRFSWSVSTAQVASQLVIAPACRTSAIDTSVYFSSVKAATLFPLSTNLPLSINAPLSFNVALSTNVPLATNIPSSPLPHLHQRPLFTNAPSPPMS</sequence>
<reference evidence="1 2" key="1">
    <citation type="submission" date="2018-02" db="EMBL/GenBank/DDBJ databases">
        <title>Draft genome sequences of Elsinoe sp., causing black scab on jojoba.</title>
        <authorList>
            <person name="Stodart B."/>
            <person name="Jeffress S."/>
            <person name="Ash G."/>
            <person name="Arun Chinnappa K."/>
        </authorList>
    </citation>
    <scope>NUCLEOTIDE SEQUENCE [LARGE SCALE GENOMIC DNA]</scope>
    <source>
        <strain evidence="1 2">Hillstone_2</strain>
    </source>
</reference>